<dbReference type="PRINTS" id="PR00420">
    <property type="entry name" value="RNGMNOXGNASE"/>
</dbReference>
<dbReference type="GO" id="GO:0016705">
    <property type="term" value="F:oxidoreductase activity, acting on paired donors, with incorporation or reduction of molecular oxygen"/>
    <property type="evidence" value="ECO:0007669"/>
    <property type="project" value="InterPro"/>
</dbReference>
<dbReference type="InterPro" id="IPR018168">
    <property type="entry name" value="Ubi_Hdrlase_CS"/>
</dbReference>
<dbReference type="NCBIfam" id="TIGR01988">
    <property type="entry name" value="Ubi-OHases"/>
    <property type="match status" value="1"/>
</dbReference>
<protein>
    <submittedName>
        <fullName evidence="10">FAD-binding protein</fullName>
    </submittedName>
</protein>
<evidence type="ECO:0000256" key="7">
    <source>
        <dbReference type="ARBA" id="ARBA00023033"/>
    </source>
</evidence>
<evidence type="ECO:0000313" key="10">
    <source>
        <dbReference type="EMBL" id="QFU77499.1"/>
    </source>
</evidence>
<dbReference type="PANTHER" id="PTHR43876:SF7">
    <property type="entry name" value="UBIQUINONE BIOSYNTHESIS MONOOXYGENASE COQ6, MITOCHONDRIAL"/>
    <property type="match status" value="1"/>
</dbReference>
<comment type="similarity">
    <text evidence="3">Belongs to the UbiH/COQ6 family.</text>
</comment>
<dbReference type="OrthoDB" id="9769565at2"/>
<keyword evidence="6" id="KW-0560">Oxidoreductase</keyword>
<dbReference type="Gene3D" id="3.50.50.60">
    <property type="entry name" value="FAD/NAD(P)-binding domain"/>
    <property type="match status" value="2"/>
</dbReference>
<dbReference type="GO" id="GO:0004497">
    <property type="term" value="F:monooxygenase activity"/>
    <property type="evidence" value="ECO:0007669"/>
    <property type="project" value="UniProtKB-KW"/>
</dbReference>
<keyword evidence="5" id="KW-0274">FAD</keyword>
<dbReference type="UniPathway" id="UPA00232"/>
<accession>A0A5P9NPA1</accession>
<dbReference type="InterPro" id="IPR010971">
    <property type="entry name" value="UbiH/COQ6"/>
</dbReference>
<dbReference type="EMBL" id="CP036422">
    <property type="protein sequence ID" value="QFU77499.1"/>
    <property type="molecule type" value="Genomic_DNA"/>
</dbReference>
<evidence type="ECO:0000256" key="6">
    <source>
        <dbReference type="ARBA" id="ARBA00023002"/>
    </source>
</evidence>
<dbReference type="FunFam" id="3.50.50.60:FF:000021">
    <property type="entry name" value="Ubiquinone biosynthesis monooxygenase COQ6"/>
    <property type="match status" value="1"/>
</dbReference>
<dbReference type="Proteomes" id="UP000326287">
    <property type="component" value="Chromosome"/>
</dbReference>
<evidence type="ECO:0000256" key="5">
    <source>
        <dbReference type="ARBA" id="ARBA00022827"/>
    </source>
</evidence>
<dbReference type="InterPro" id="IPR036188">
    <property type="entry name" value="FAD/NAD-bd_sf"/>
</dbReference>
<name>A0A5P9NPA1_9GAMM</name>
<feature type="domain" description="FAD-binding" evidence="9">
    <location>
        <begin position="7"/>
        <end position="354"/>
    </location>
</feature>
<evidence type="ECO:0000259" key="9">
    <source>
        <dbReference type="Pfam" id="PF01494"/>
    </source>
</evidence>
<organism evidence="10 11">
    <name type="scientific">Halioglobus maricola</name>
    <dbReference type="NCBI Taxonomy" id="2601894"/>
    <lineage>
        <taxon>Bacteria</taxon>
        <taxon>Pseudomonadati</taxon>
        <taxon>Pseudomonadota</taxon>
        <taxon>Gammaproteobacteria</taxon>
        <taxon>Cellvibrionales</taxon>
        <taxon>Halieaceae</taxon>
        <taxon>Halioglobus</taxon>
    </lineage>
</organism>
<dbReference type="PANTHER" id="PTHR43876">
    <property type="entry name" value="UBIQUINONE BIOSYNTHESIS MONOOXYGENASE COQ6, MITOCHONDRIAL"/>
    <property type="match status" value="1"/>
</dbReference>
<keyword evidence="4" id="KW-0285">Flavoprotein</keyword>
<evidence type="ECO:0000256" key="8">
    <source>
        <dbReference type="ARBA" id="ARBA00065734"/>
    </source>
</evidence>
<reference evidence="10 11" key="1">
    <citation type="submission" date="2019-02" db="EMBL/GenBank/DDBJ databases">
        <authorList>
            <person name="Li S.-H."/>
        </authorList>
    </citation>
    <scope>NUCLEOTIDE SEQUENCE [LARGE SCALE GENOMIC DNA]</scope>
    <source>
        <strain evidence="10 11">IMCC14385</strain>
    </source>
</reference>
<evidence type="ECO:0000256" key="2">
    <source>
        <dbReference type="ARBA" id="ARBA00004749"/>
    </source>
</evidence>
<dbReference type="SUPFAM" id="SSF51905">
    <property type="entry name" value="FAD/NAD(P)-binding domain"/>
    <property type="match status" value="1"/>
</dbReference>
<dbReference type="Pfam" id="PF01494">
    <property type="entry name" value="FAD_binding_3"/>
    <property type="match status" value="1"/>
</dbReference>
<keyword evidence="11" id="KW-1185">Reference proteome</keyword>
<comment type="cofactor">
    <cofactor evidence="1">
        <name>FAD</name>
        <dbReference type="ChEBI" id="CHEBI:57692"/>
    </cofactor>
</comment>
<evidence type="ECO:0000256" key="4">
    <source>
        <dbReference type="ARBA" id="ARBA00022630"/>
    </source>
</evidence>
<dbReference type="GO" id="GO:0071949">
    <property type="term" value="F:FAD binding"/>
    <property type="evidence" value="ECO:0007669"/>
    <property type="project" value="InterPro"/>
</dbReference>
<dbReference type="InterPro" id="IPR051205">
    <property type="entry name" value="UbiH/COQ6_monooxygenase"/>
</dbReference>
<dbReference type="GO" id="GO:0006744">
    <property type="term" value="P:ubiquinone biosynthetic process"/>
    <property type="evidence" value="ECO:0007669"/>
    <property type="project" value="UniProtKB-UniPathway"/>
</dbReference>
<evidence type="ECO:0000313" key="11">
    <source>
        <dbReference type="Proteomes" id="UP000326287"/>
    </source>
</evidence>
<dbReference type="PROSITE" id="PS01304">
    <property type="entry name" value="UBIH"/>
    <property type="match status" value="1"/>
</dbReference>
<dbReference type="KEGG" id="halc:EY643_18480"/>
<proteinExistence type="inferred from homology"/>
<evidence type="ECO:0000256" key="1">
    <source>
        <dbReference type="ARBA" id="ARBA00001974"/>
    </source>
</evidence>
<comment type="subunit">
    <text evidence="8">Component of the Ubi complex metabolon, which regroups five ubiquinone biosynthesis proteins (UbiE, UbiF, UbiG, UbiH and UbiI) and two accessory factors (UbiK and the lipid-binding protein UbiJ).</text>
</comment>
<sequence length="407" mass="43852">MARQQFDIVIVGAGIAGSAMALALSGSGYRIAVIEAQPMQRRELPASAGLNDFDARVSALTPQSIRFLESLGARSAIEAYRSCAYRHMTVWDGDGTGRIEFDASELGVPALGHIVENRAVVDALLEQVLAASDVSCLSPERVADCHRGDDGHVILQLENGDGPVKEIEAELVVGADGALSRIRSLMDYTTREWDYGHQAIVATVALAEAHQQTAWQRFLPTGPLALLPLPGEEGSHLCSIVWSLENDRVDPLMAMEDEAFCAELSAAFEHGLGGVVGVSRRFAFPLRQRHAVDYVQPGVALVADAAHTIHPLAGQGINLGLLDVEALAGELLRARSAGLSPGSTEVLARYQRQRKGENLLMMGAMDGFKRLFADRSPPVRWLRNAGMRGVGSIAPLKRRLMRHAMGI</sequence>
<gene>
    <name evidence="10" type="ORF">EY643_18480</name>
</gene>
<dbReference type="InterPro" id="IPR002938">
    <property type="entry name" value="FAD-bd"/>
</dbReference>
<dbReference type="GO" id="GO:0110142">
    <property type="term" value="C:ubiquinone biosynthesis complex"/>
    <property type="evidence" value="ECO:0007669"/>
    <property type="project" value="UniProtKB-ARBA"/>
</dbReference>
<dbReference type="RefSeq" id="WP_153240645.1">
    <property type="nucleotide sequence ID" value="NZ_CP036422.1"/>
</dbReference>
<dbReference type="AlphaFoldDB" id="A0A5P9NPA1"/>
<comment type="pathway">
    <text evidence="2">Cofactor biosynthesis; ubiquinone biosynthesis.</text>
</comment>
<keyword evidence="7" id="KW-0503">Monooxygenase</keyword>
<evidence type="ECO:0000256" key="3">
    <source>
        <dbReference type="ARBA" id="ARBA00005349"/>
    </source>
</evidence>